<proteinExistence type="predicted"/>
<keyword evidence="2" id="KW-1185">Reference proteome</keyword>
<name>A0A8J5N9Y4_HOMAM</name>
<comment type="caution">
    <text evidence="1">The sequence shown here is derived from an EMBL/GenBank/DDBJ whole genome shotgun (WGS) entry which is preliminary data.</text>
</comment>
<dbReference type="AlphaFoldDB" id="A0A8J5N9Y4"/>
<evidence type="ECO:0000313" key="1">
    <source>
        <dbReference type="EMBL" id="KAG7175777.1"/>
    </source>
</evidence>
<organism evidence="1 2">
    <name type="scientific">Homarus americanus</name>
    <name type="common">American lobster</name>
    <dbReference type="NCBI Taxonomy" id="6706"/>
    <lineage>
        <taxon>Eukaryota</taxon>
        <taxon>Metazoa</taxon>
        <taxon>Ecdysozoa</taxon>
        <taxon>Arthropoda</taxon>
        <taxon>Crustacea</taxon>
        <taxon>Multicrustacea</taxon>
        <taxon>Malacostraca</taxon>
        <taxon>Eumalacostraca</taxon>
        <taxon>Eucarida</taxon>
        <taxon>Decapoda</taxon>
        <taxon>Pleocyemata</taxon>
        <taxon>Astacidea</taxon>
        <taxon>Nephropoidea</taxon>
        <taxon>Nephropidae</taxon>
        <taxon>Homarus</taxon>
    </lineage>
</organism>
<reference evidence="1" key="1">
    <citation type="journal article" date="2021" name="Sci. Adv.">
        <title>The American lobster genome reveals insights on longevity, neural, and immune adaptations.</title>
        <authorList>
            <person name="Polinski J.M."/>
            <person name="Zimin A.V."/>
            <person name="Clark K.F."/>
            <person name="Kohn A.B."/>
            <person name="Sadowski N."/>
            <person name="Timp W."/>
            <person name="Ptitsyn A."/>
            <person name="Khanna P."/>
            <person name="Romanova D.Y."/>
            <person name="Williams P."/>
            <person name="Greenwood S.J."/>
            <person name="Moroz L.L."/>
            <person name="Walt D.R."/>
            <person name="Bodnar A.G."/>
        </authorList>
    </citation>
    <scope>NUCLEOTIDE SEQUENCE</scope>
    <source>
        <strain evidence="1">GMGI-L3</strain>
    </source>
</reference>
<dbReference type="EMBL" id="JAHLQT010004633">
    <property type="protein sequence ID" value="KAG7175777.1"/>
    <property type="molecule type" value="Genomic_DNA"/>
</dbReference>
<accession>A0A8J5N9Y4</accession>
<evidence type="ECO:0000313" key="2">
    <source>
        <dbReference type="Proteomes" id="UP000747542"/>
    </source>
</evidence>
<protein>
    <submittedName>
        <fullName evidence="1">Putative Cuticle protein AMP4-like 2</fullName>
    </submittedName>
</protein>
<sequence>MGVVMMVLAGVVAAQDAAPPAAQLRVVTPGGKPVVGIVRNLQHAPDVDGSHSSDFEAENGIQFQFSGSQGATGGANMVGHYRSGANNNCSLMFPVSVYLYLECLHLS</sequence>
<dbReference type="Proteomes" id="UP000747542">
    <property type="component" value="Unassembled WGS sequence"/>
</dbReference>
<gene>
    <name evidence="1" type="primary">Cua4-L2</name>
    <name evidence="1" type="ORF">Hamer_G009788</name>
</gene>